<evidence type="ECO:0000313" key="3">
    <source>
        <dbReference type="Proteomes" id="UP000188181"/>
    </source>
</evidence>
<dbReference type="GO" id="GO:0004853">
    <property type="term" value="F:uroporphyrinogen decarboxylase activity"/>
    <property type="evidence" value="ECO:0007669"/>
    <property type="project" value="InterPro"/>
</dbReference>
<dbReference type="KEGG" id="pbas:SMSP2_00232"/>
<dbReference type="InterPro" id="IPR038071">
    <property type="entry name" value="UROD/MetE-like_sf"/>
</dbReference>
<dbReference type="STRING" id="1851148.SMSP2_00232"/>
<evidence type="ECO:0000259" key="1">
    <source>
        <dbReference type="Pfam" id="PF01208"/>
    </source>
</evidence>
<protein>
    <submittedName>
        <fullName evidence="2">Methylcobalamin:coenzyme M methyltransferase</fullName>
    </submittedName>
</protein>
<reference evidence="3" key="1">
    <citation type="submission" date="2017-02" db="EMBL/GenBank/DDBJ databases">
        <title>Comparative genomics and description of representatives of a novel lineage of planctomycetes thriving in anoxic sediments.</title>
        <authorList>
            <person name="Spring S."/>
            <person name="Bunk B."/>
            <person name="Sproer C."/>
        </authorList>
    </citation>
    <scope>NUCLEOTIDE SEQUENCE [LARGE SCALE GENOMIC DNA]</scope>
    <source>
        <strain evidence="3">SM-Chi-D1</strain>
    </source>
</reference>
<dbReference type="AlphaFoldDB" id="A0A1Q2MBI9"/>
<dbReference type="OrthoDB" id="9815759at2"/>
<dbReference type="PANTHER" id="PTHR47099">
    <property type="entry name" value="METHYLCOBAMIDE:COM METHYLTRANSFERASE MTBA"/>
    <property type="match status" value="1"/>
</dbReference>
<organism evidence="2 3">
    <name type="scientific">Limihaloglobus sulfuriphilus</name>
    <dbReference type="NCBI Taxonomy" id="1851148"/>
    <lineage>
        <taxon>Bacteria</taxon>
        <taxon>Pseudomonadati</taxon>
        <taxon>Planctomycetota</taxon>
        <taxon>Phycisphaerae</taxon>
        <taxon>Sedimentisphaerales</taxon>
        <taxon>Sedimentisphaeraceae</taxon>
        <taxon>Limihaloglobus</taxon>
    </lineage>
</organism>
<dbReference type="Pfam" id="PF01208">
    <property type="entry name" value="URO-D"/>
    <property type="match status" value="1"/>
</dbReference>
<dbReference type="PANTHER" id="PTHR47099:SF1">
    <property type="entry name" value="METHYLCOBAMIDE:COM METHYLTRANSFERASE MTBA"/>
    <property type="match status" value="1"/>
</dbReference>
<feature type="domain" description="Uroporphyrinogen decarboxylase (URO-D)" evidence="1">
    <location>
        <begin position="132"/>
        <end position="322"/>
    </location>
</feature>
<keyword evidence="2" id="KW-0808">Transferase</keyword>
<name>A0A1Q2MBI9_9BACT</name>
<dbReference type="EMBL" id="CP019646">
    <property type="protein sequence ID" value="AQQ69898.1"/>
    <property type="molecule type" value="Genomic_DNA"/>
</dbReference>
<proteinExistence type="predicted"/>
<dbReference type="InterPro" id="IPR000257">
    <property type="entry name" value="Uroporphyrinogen_deCOase"/>
</dbReference>
<accession>A0A1Q2MBI9</accession>
<keyword evidence="2" id="KW-0489">Methyltransferase</keyword>
<keyword evidence="3" id="KW-1185">Reference proteome</keyword>
<dbReference type="InterPro" id="IPR052024">
    <property type="entry name" value="Methanogen_methyltrans"/>
</dbReference>
<sequence length="388" mass="43944">MNKRQWIQEILAGNKDAPLPQHWMSFFNGNLARELTPQSCHYKPMWLYNAPKDFDSSAMGEAQLDKMISFNNYTGRCLACLGKFANISFGHGGPGEFMLRLVSRKENEIIAEYETGVLVKAQLKPHFTHAYNHPVKTIQDIEMLELPDPAAPQRYEGLKKDIEYLVSRGEYTTVSLNGFFSGLHYFLMDYEVTLMALAIEPELINAALDKLGNWNLKAAEMIINAGADSIALCDDLGSKQTLLLSPDYYRKFFKPWHSRLCDLAHSRGATVHLHSHGAITPLLDDLVECGFDFVNPFDPEEGFDIEKILDRYGDSFVVTGGFPASFWDWPFQRQREHLEYLTGAGRKKGRLMLMDSGGIPENVTKEQFDKILETSAELRGVRNFPGCV</sequence>
<dbReference type="GO" id="GO:0006779">
    <property type="term" value="P:porphyrin-containing compound biosynthetic process"/>
    <property type="evidence" value="ECO:0007669"/>
    <property type="project" value="InterPro"/>
</dbReference>
<dbReference type="Proteomes" id="UP000188181">
    <property type="component" value="Chromosome"/>
</dbReference>
<dbReference type="RefSeq" id="WP_146682200.1">
    <property type="nucleotide sequence ID" value="NZ_CP019646.1"/>
</dbReference>
<dbReference type="SUPFAM" id="SSF51726">
    <property type="entry name" value="UROD/MetE-like"/>
    <property type="match status" value="1"/>
</dbReference>
<evidence type="ECO:0000313" key="2">
    <source>
        <dbReference type="EMBL" id="AQQ69898.1"/>
    </source>
</evidence>
<gene>
    <name evidence="2" type="ORF">SMSP2_00232</name>
</gene>
<dbReference type="GO" id="GO:0032259">
    <property type="term" value="P:methylation"/>
    <property type="evidence" value="ECO:0007669"/>
    <property type="project" value="UniProtKB-KW"/>
</dbReference>
<dbReference type="GO" id="GO:0008168">
    <property type="term" value="F:methyltransferase activity"/>
    <property type="evidence" value="ECO:0007669"/>
    <property type="project" value="UniProtKB-KW"/>
</dbReference>
<dbReference type="Gene3D" id="3.20.20.210">
    <property type="match status" value="1"/>
</dbReference>